<keyword evidence="3" id="KW-1185">Reference proteome</keyword>
<sequence length="958" mass="106089">MTLCRLPASPPSFLACPGLPDIYHTQSPIAINMQAPAMKLKLKLNLPYQQHMSLPASTSSLLLSQKQSSHTAYLACSRSRAICVPHLPHELVLPNDDQVNQGKQEIFPIFDGMQNEKRPRYLLTGATLARCPSLSVIGTEQPSRYQSLSDKWIILLDSPVSRFPFSPRSTVHPSRTPLVSQTLIAARKKYDHSSIPYEYPTATGESHAVKSLSDAFAVSSLLYRPSTVKSSTNHIAQSQPLPALVFQSVWNDLDHLPLRTSANRVPHIVGRGSRPKPASRQSVPTVQPPAPFIRPNRLFRVDTGKRQYANSLPETRQLPHLHDLTFSTFGYPQIQLAKKIARLDAELSKPPMLSPYVRVPAFLLSKRNKWRSTNTLRFHCAYRMGFRQSRPPSPTVYAFNALQSTTETSSPSYRKAQPAISICATNHLGGLPSFNIMDKHPPAAAEASKLLPFAVPWTPNFKTRIPYRATQISLSEAASEGRRIDQGPDKSTRQIEPCVDHPRLPLGSRLVLSSSFDLSGRLAVVLTLCVQSTATHPALFIATLYRGTATPLLSADPSGQDAREHPHSSIANLCRVEASSCGAVSPIRAWQTFRASRRATERINTKLGREDRPRTQPSGCHIWHSLRKSAEVSLCRLILESAHIEPLGPSLYATLSRSIARPLDTSPIISEEDRHARSYRSSQKKLTDTVPVRPFMAHNCPPEKTSPIIISQESETPLANIHQPVTRRTEPRPNAHPNLIWKNRLVAYSGRGKDNCPSLLQTSTLEPLRSDARRSPTPGLHYINRIRTTARSAESLLQCPFSFSVSRLFVFKLADRSSTANHPPSFRATPLDHGLELLPEARAPVPTSPTESEPTNQVSTTSRASQVLKVNLDISYLDASWFFSGAGLISSGGETSLENRTDTLQIGRTLRTIQITRPSELRTDLISPWVPRYPRPSSSSHQSCVSGFIAAHRASLLC</sequence>
<dbReference type="RefSeq" id="XP_049138772.1">
    <property type="nucleotide sequence ID" value="XM_049281629.1"/>
</dbReference>
<protein>
    <submittedName>
        <fullName evidence="2">Uncharacterized protein</fullName>
    </submittedName>
</protein>
<dbReference type="EMBL" id="CP019474">
    <property type="protein sequence ID" value="UQC77131.1"/>
    <property type="molecule type" value="Genomic_DNA"/>
</dbReference>
<dbReference type="GeneID" id="73336639"/>
<dbReference type="Proteomes" id="UP000830671">
    <property type="component" value="Chromosome 2"/>
</dbReference>
<feature type="region of interest" description="Disordered" evidence="1">
    <location>
        <begin position="476"/>
        <end position="497"/>
    </location>
</feature>
<organism evidence="2 3">
    <name type="scientific">Colletotrichum lupini</name>
    <dbReference type="NCBI Taxonomy" id="145971"/>
    <lineage>
        <taxon>Eukaryota</taxon>
        <taxon>Fungi</taxon>
        <taxon>Dikarya</taxon>
        <taxon>Ascomycota</taxon>
        <taxon>Pezizomycotina</taxon>
        <taxon>Sordariomycetes</taxon>
        <taxon>Hypocreomycetidae</taxon>
        <taxon>Glomerellales</taxon>
        <taxon>Glomerellaceae</taxon>
        <taxon>Colletotrichum</taxon>
        <taxon>Colletotrichum acutatum species complex</taxon>
    </lineage>
</organism>
<feature type="region of interest" description="Disordered" evidence="1">
    <location>
        <begin position="842"/>
        <end position="861"/>
    </location>
</feature>
<dbReference type="KEGG" id="clup:CLUP02_02598"/>
<dbReference type="PROSITE" id="PS51257">
    <property type="entry name" value="PROKAR_LIPOPROTEIN"/>
    <property type="match status" value="1"/>
</dbReference>
<name>A0A9Q8SGT8_9PEZI</name>
<dbReference type="AlphaFoldDB" id="A0A9Q8SGT8"/>
<evidence type="ECO:0000313" key="3">
    <source>
        <dbReference type="Proteomes" id="UP000830671"/>
    </source>
</evidence>
<evidence type="ECO:0000256" key="1">
    <source>
        <dbReference type="SAM" id="MobiDB-lite"/>
    </source>
</evidence>
<reference evidence="2" key="1">
    <citation type="journal article" date="2021" name="Mol. Plant Microbe Interact.">
        <title>Complete Genome Sequence of the Plant-Pathogenic Fungus Colletotrichum lupini.</title>
        <authorList>
            <person name="Baroncelli R."/>
            <person name="Pensec F."/>
            <person name="Da Lio D."/>
            <person name="Boufleur T."/>
            <person name="Vicente I."/>
            <person name="Sarrocco S."/>
            <person name="Picot A."/>
            <person name="Baraldi E."/>
            <person name="Sukno S."/>
            <person name="Thon M."/>
            <person name="Le Floch G."/>
        </authorList>
    </citation>
    <scope>NUCLEOTIDE SEQUENCE</scope>
    <source>
        <strain evidence="2">IMI 504893</strain>
    </source>
</reference>
<accession>A0A9Q8SGT8</accession>
<proteinExistence type="predicted"/>
<feature type="compositionally biased region" description="Basic and acidic residues" evidence="1">
    <location>
        <begin position="479"/>
        <end position="497"/>
    </location>
</feature>
<evidence type="ECO:0000313" key="2">
    <source>
        <dbReference type="EMBL" id="UQC77131.1"/>
    </source>
</evidence>
<feature type="region of interest" description="Disordered" evidence="1">
    <location>
        <begin position="267"/>
        <end position="287"/>
    </location>
</feature>
<gene>
    <name evidence="2" type="ORF">CLUP02_02598</name>
</gene>